<evidence type="ECO:0000313" key="2">
    <source>
        <dbReference type="EMBL" id="KFD55797.1"/>
    </source>
</evidence>
<reference evidence="2 4" key="1">
    <citation type="journal article" date="2014" name="Nat. Genet.">
        <title>Genome and transcriptome of the porcine whipworm Trichuris suis.</title>
        <authorList>
            <person name="Jex A.R."/>
            <person name="Nejsum P."/>
            <person name="Schwarz E.M."/>
            <person name="Hu L."/>
            <person name="Young N.D."/>
            <person name="Hall R.S."/>
            <person name="Korhonen P.K."/>
            <person name="Liao S."/>
            <person name="Thamsborg S."/>
            <person name="Xia J."/>
            <person name="Xu P."/>
            <person name="Wang S."/>
            <person name="Scheerlinck J.P."/>
            <person name="Hofmann A."/>
            <person name="Sternberg P.W."/>
            <person name="Wang J."/>
            <person name="Gasser R.B."/>
        </authorList>
    </citation>
    <scope>NUCLEOTIDE SEQUENCE [LARGE SCALE GENOMIC DNA]</scope>
    <source>
        <strain evidence="3">DCEP-RM93F</strain>
        <strain evidence="2">DCEP-RM93M</strain>
    </source>
</reference>
<evidence type="ECO:0000313" key="4">
    <source>
        <dbReference type="Proteomes" id="UP000030764"/>
    </source>
</evidence>
<accession>A0A085MF01</accession>
<organism evidence="2 4">
    <name type="scientific">Trichuris suis</name>
    <name type="common">pig whipworm</name>
    <dbReference type="NCBI Taxonomy" id="68888"/>
    <lineage>
        <taxon>Eukaryota</taxon>
        <taxon>Metazoa</taxon>
        <taxon>Ecdysozoa</taxon>
        <taxon>Nematoda</taxon>
        <taxon>Enoplea</taxon>
        <taxon>Dorylaimia</taxon>
        <taxon>Trichinellida</taxon>
        <taxon>Trichuridae</taxon>
        <taxon>Trichuris</taxon>
    </lineage>
</organism>
<dbReference type="EMBL" id="KL367612">
    <property type="protein sequence ID" value="KFD61754.1"/>
    <property type="molecule type" value="Genomic_DNA"/>
</dbReference>
<dbReference type="Proteomes" id="UP000030758">
    <property type="component" value="Unassembled WGS sequence"/>
</dbReference>
<dbReference type="EMBL" id="KL363197">
    <property type="protein sequence ID" value="KFD55797.1"/>
    <property type="molecule type" value="Genomic_DNA"/>
</dbReference>
<keyword evidence="4" id="KW-1185">Reference proteome</keyword>
<feature type="region of interest" description="Disordered" evidence="1">
    <location>
        <begin position="46"/>
        <end position="83"/>
    </location>
</feature>
<proteinExistence type="predicted"/>
<evidence type="ECO:0000313" key="3">
    <source>
        <dbReference type="EMBL" id="KFD61754.1"/>
    </source>
</evidence>
<protein>
    <submittedName>
        <fullName evidence="2">Uncharacterized protein</fullName>
    </submittedName>
</protein>
<gene>
    <name evidence="2" type="ORF">M513_03236</name>
    <name evidence="3" type="ORF">M514_03236</name>
</gene>
<evidence type="ECO:0000256" key="1">
    <source>
        <dbReference type="SAM" id="MobiDB-lite"/>
    </source>
</evidence>
<sequence length="99" mass="11424">MVGWRFKLQTTRLDTATWQADDFDKVLDQCQCHLFSLFRPSIERRRPVPPQQCTGNRRLSVKPLTDDHGMSTGRWSEAEPSDRGHILPFVSSTLPLKVE</sequence>
<name>A0A085MF01_9BILA</name>
<dbReference type="Proteomes" id="UP000030764">
    <property type="component" value="Unassembled WGS sequence"/>
</dbReference>
<dbReference type="AlphaFoldDB" id="A0A085MF01"/>